<dbReference type="Proteomes" id="UP001175226">
    <property type="component" value="Unassembled WGS sequence"/>
</dbReference>
<dbReference type="AlphaFoldDB" id="A0AA39N0P5"/>
<keyword evidence="5" id="KW-0663">Pyridoxal phosphate</keyword>
<evidence type="ECO:0000256" key="1">
    <source>
        <dbReference type="ARBA" id="ARBA00001933"/>
    </source>
</evidence>
<dbReference type="PANTHER" id="PTHR42790">
    <property type="entry name" value="AMINOTRANSFERASE"/>
    <property type="match status" value="1"/>
</dbReference>
<keyword evidence="8" id="KW-1185">Reference proteome</keyword>
<accession>A0AA39N0P5</accession>
<dbReference type="EMBL" id="JAUEPT010000003">
    <property type="protein sequence ID" value="KAK0453901.1"/>
    <property type="molecule type" value="Genomic_DNA"/>
</dbReference>
<evidence type="ECO:0000256" key="5">
    <source>
        <dbReference type="ARBA" id="ARBA00022898"/>
    </source>
</evidence>
<comment type="caution">
    <text evidence="7">The sequence shown here is derived from an EMBL/GenBank/DDBJ whole genome shotgun (WGS) entry which is preliminary data.</text>
</comment>
<dbReference type="Gene3D" id="3.40.640.10">
    <property type="entry name" value="Type I PLP-dependent aspartate aminotransferase-like (Major domain)"/>
    <property type="match status" value="1"/>
</dbReference>
<dbReference type="SUPFAM" id="SSF53383">
    <property type="entry name" value="PLP-dependent transferases"/>
    <property type="match status" value="1"/>
</dbReference>
<reference evidence="7" key="1">
    <citation type="submission" date="2023-06" db="EMBL/GenBank/DDBJ databases">
        <authorList>
            <consortium name="Lawrence Berkeley National Laboratory"/>
            <person name="Ahrendt S."/>
            <person name="Sahu N."/>
            <person name="Indic B."/>
            <person name="Wong-Bajracharya J."/>
            <person name="Merenyi Z."/>
            <person name="Ke H.-M."/>
            <person name="Monk M."/>
            <person name="Kocsube S."/>
            <person name="Drula E."/>
            <person name="Lipzen A."/>
            <person name="Balint B."/>
            <person name="Henrissat B."/>
            <person name="Andreopoulos B."/>
            <person name="Martin F.M."/>
            <person name="Harder C.B."/>
            <person name="Rigling D."/>
            <person name="Ford K.L."/>
            <person name="Foster G.D."/>
            <person name="Pangilinan J."/>
            <person name="Papanicolaou A."/>
            <person name="Barry K."/>
            <person name="LaButti K."/>
            <person name="Viragh M."/>
            <person name="Koriabine M."/>
            <person name="Yan M."/>
            <person name="Riley R."/>
            <person name="Champramary S."/>
            <person name="Plett K.L."/>
            <person name="Tsai I.J."/>
            <person name="Slot J."/>
            <person name="Sipos G."/>
            <person name="Plett J."/>
            <person name="Nagy L.G."/>
            <person name="Grigoriev I.V."/>
        </authorList>
    </citation>
    <scope>NUCLEOTIDE SEQUENCE</scope>
    <source>
        <strain evidence="7">FPL87.14</strain>
    </source>
</reference>
<keyword evidence="3" id="KW-0032">Aminotransferase</keyword>
<dbReference type="Pfam" id="PF00155">
    <property type="entry name" value="Aminotran_1_2"/>
    <property type="match status" value="1"/>
</dbReference>
<organism evidence="7 8">
    <name type="scientific">Armillaria borealis</name>
    <dbReference type="NCBI Taxonomy" id="47425"/>
    <lineage>
        <taxon>Eukaryota</taxon>
        <taxon>Fungi</taxon>
        <taxon>Dikarya</taxon>
        <taxon>Basidiomycota</taxon>
        <taxon>Agaricomycotina</taxon>
        <taxon>Agaricomycetes</taxon>
        <taxon>Agaricomycetidae</taxon>
        <taxon>Agaricales</taxon>
        <taxon>Marasmiineae</taxon>
        <taxon>Physalacriaceae</taxon>
        <taxon>Armillaria</taxon>
    </lineage>
</organism>
<dbReference type="InterPro" id="IPR004839">
    <property type="entry name" value="Aminotransferase_I/II_large"/>
</dbReference>
<name>A0AA39N0P5_9AGAR</name>
<proteinExistence type="inferred from homology"/>
<comment type="similarity">
    <text evidence="2">Belongs to the class-I pyridoxal-phosphate-dependent aminotransferase family.</text>
</comment>
<comment type="cofactor">
    <cofactor evidence="1">
        <name>pyridoxal 5'-phosphate</name>
        <dbReference type="ChEBI" id="CHEBI:597326"/>
    </cofactor>
</comment>
<keyword evidence="4 7" id="KW-0808">Transferase</keyword>
<evidence type="ECO:0000256" key="4">
    <source>
        <dbReference type="ARBA" id="ARBA00022679"/>
    </source>
</evidence>
<protein>
    <submittedName>
        <fullName evidence="7">Pyridoxal phosphate-dependent transferase</fullName>
    </submittedName>
</protein>
<dbReference type="CDD" id="cd00609">
    <property type="entry name" value="AAT_like"/>
    <property type="match status" value="1"/>
</dbReference>
<sequence length="549" mass="61888">MYSEKVPEAIDLSHHLSEVSKARAISPLKGLQKYMTKPGLITMAGGTPSPEYFPFSTVSGETLIPESFPLTAQVILFGAGAGKKEKTTSFTINKWPAHTGDLNLATALQYSPATGLAALQKIIQEFSEKVYQPGYKNFTTLIDAGNTDGWGRAALTLLNQGDSVLCSEWTYPSALAGIRPWGIKTVPIAMDGQGMRSDSLRETLASWDEAERGFKRYVLELLPARLNALTTYSGPHVMYIIPVGQNPTGATMEAQRKKEIYDICVEFDVIIVEDDPYYFLQQSPYVPKDQRHRRRCLLFDLDRREVYRSTRTEFLEVRFDYQGRVIRLDTFSKTVAPGCRLGWYTCNPQFAERLERAGETGTAAPCGFSQVMVASLLLNWHYEGYIRWLRALRLQYQQRRDAFIDALADAFQLDMGIEINGHRKGSLVYHASLKPERQFSEKSSMRYSKPLFSFVPPSSGMFVWLKLHLEEHPSYTAVGYKALEFKLWTALAEHGILFGFGSMFSASAVTDETKGDGHFRISFSSTEHDDMKKAASTFALVLREFMKDQ</sequence>
<evidence type="ECO:0000256" key="2">
    <source>
        <dbReference type="ARBA" id="ARBA00007441"/>
    </source>
</evidence>
<dbReference type="PANTHER" id="PTHR42790:SF1">
    <property type="entry name" value="AROMATIC AMINO ACID AMINOTRANSFERASE, HYPOTHETICAL (EUROFUNG)"/>
    <property type="match status" value="1"/>
</dbReference>
<evidence type="ECO:0000259" key="6">
    <source>
        <dbReference type="Pfam" id="PF00155"/>
    </source>
</evidence>
<evidence type="ECO:0000256" key="3">
    <source>
        <dbReference type="ARBA" id="ARBA00022576"/>
    </source>
</evidence>
<dbReference type="GO" id="GO:0008483">
    <property type="term" value="F:transaminase activity"/>
    <property type="evidence" value="ECO:0007669"/>
    <property type="project" value="UniProtKB-KW"/>
</dbReference>
<dbReference type="InterPro" id="IPR015421">
    <property type="entry name" value="PyrdxlP-dep_Trfase_major"/>
</dbReference>
<dbReference type="InterPro" id="IPR050859">
    <property type="entry name" value="Class-I_PLP-dep_aminotransf"/>
</dbReference>
<evidence type="ECO:0000313" key="7">
    <source>
        <dbReference type="EMBL" id="KAK0453901.1"/>
    </source>
</evidence>
<dbReference type="InterPro" id="IPR015424">
    <property type="entry name" value="PyrdxlP-dep_Trfase"/>
</dbReference>
<gene>
    <name evidence="7" type="ORF">EV421DRAFT_1888013</name>
</gene>
<feature type="domain" description="Aminotransferase class I/classII large" evidence="6">
    <location>
        <begin position="74"/>
        <end position="536"/>
    </location>
</feature>
<dbReference type="GO" id="GO:1901605">
    <property type="term" value="P:alpha-amino acid metabolic process"/>
    <property type="evidence" value="ECO:0007669"/>
    <property type="project" value="TreeGrafter"/>
</dbReference>
<dbReference type="GO" id="GO:0030170">
    <property type="term" value="F:pyridoxal phosphate binding"/>
    <property type="evidence" value="ECO:0007669"/>
    <property type="project" value="InterPro"/>
</dbReference>
<evidence type="ECO:0000313" key="8">
    <source>
        <dbReference type="Proteomes" id="UP001175226"/>
    </source>
</evidence>